<accession>A0A2W5N7X7</accession>
<dbReference type="Pfam" id="PF25876">
    <property type="entry name" value="HH_MFP_RND"/>
    <property type="match status" value="1"/>
</dbReference>
<protein>
    <submittedName>
        <fullName evidence="8">Efflux RND transporter periplasmic adaptor subunit</fullName>
    </submittedName>
</protein>
<dbReference type="InterPro" id="IPR058626">
    <property type="entry name" value="MdtA-like_b-barrel"/>
</dbReference>
<dbReference type="Gene3D" id="1.10.287.470">
    <property type="entry name" value="Helix hairpin bin"/>
    <property type="match status" value="1"/>
</dbReference>
<dbReference type="Gene3D" id="2.40.50.100">
    <property type="match status" value="1"/>
</dbReference>
<dbReference type="PANTHER" id="PTHR30158:SF3">
    <property type="entry name" value="MULTIDRUG EFFLUX PUMP SUBUNIT ACRA-RELATED"/>
    <property type="match status" value="1"/>
</dbReference>
<dbReference type="SUPFAM" id="SSF111369">
    <property type="entry name" value="HlyD-like secretion proteins"/>
    <property type="match status" value="1"/>
</dbReference>
<evidence type="ECO:0000259" key="4">
    <source>
        <dbReference type="Pfam" id="PF25876"/>
    </source>
</evidence>
<feature type="chain" id="PRO_5015967610" evidence="3">
    <location>
        <begin position="26"/>
        <end position="369"/>
    </location>
</feature>
<feature type="domain" description="Multidrug resistance protein MdtA-like alpha-helical hairpin" evidence="4">
    <location>
        <begin position="99"/>
        <end position="167"/>
    </location>
</feature>
<evidence type="ECO:0000256" key="3">
    <source>
        <dbReference type="SAM" id="SignalP"/>
    </source>
</evidence>
<dbReference type="InterPro" id="IPR006143">
    <property type="entry name" value="RND_pump_MFP"/>
</dbReference>
<feature type="domain" description="Multidrug resistance protein MdtA-like beta-barrel" evidence="6">
    <location>
        <begin position="203"/>
        <end position="287"/>
    </location>
</feature>
<feature type="domain" description="Multidrug resistance protein MdtA-like barrel-sandwich hybrid" evidence="5">
    <location>
        <begin position="58"/>
        <end position="188"/>
    </location>
</feature>
<feature type="domain" description="Multidrug resistance protein MdtA-like C-terminal permuted SH3" evidence="7">
    <location>
        <begin position="295"/>
        <end position="354"/>
    </location>
</feature>
<dbReference type="InterPro" id="IPR058624">
    <property type="entry name" value="MdtA-like_HH"/>
</dbReference>
<organism evidence="8 9">
    <name type="scientific">Rhodovulum sulfidophilum</name>
    <name type="common">Rhodobacter sulfidophilus</name>
    <dbReference type="NCBI Taxonomy" id="35806"/>
    <lineage>
        <taxon>Bacteria</taxon>
        <taxon>Pseudomonadati</taxon>
        <taxon>Pseudomonadota</taxon>
        <taxon>Alphaproteobacteria</taxon>
        <taxon>Rhodobacterales</taxon>
        <taxon>Paracoccaceae</taxon>
        <taxon>Rhodovulum</taxon>
    </lineage>
</organism>
<dbReference type="Gene3D" id="2.40.420.20">
    <property type="match status" value="1"/>
</dbReference>
<gene>
    <name evidence="8" type="ORF">DI556_14855</name>
</gene>
<dbReference type="InterPro" id="IPR058627">
    <property type="entry name" value="MdtA-like_C"/>
</dbReference>
<dbReference type="InterPro" id="IPR058625">
    <property type="entry name" value="MdtA-like_BSH"/>
</dbReference>
<dbReference type="AlphaFoldDB" id="A0A2W5N7X7"/>
<dbReference type="GO" id="GO:0046677">
    <property type="term" value="P:response to antibiotic"/>
    <property type="evidence" value="ECO:0007669"/>
    <property type="project" value="TreeGrafter"/>
</dbReference>
<dbReference type="Pfam" id="PF25944">
    <property type="entry name" value="Beta-barrel_RND"/>
    <property type="match status" value="1"/>
</dbReference>
<evidence type="ECO:0000256" key="2">
    <source>
        <dbReference type="ARBA" id="ARBA00009477"/>
    </source>
</evidence>
<feature type="signal peptide" evidence="3">
    <location>
        <begin position="1"/>
        <end position="25"/>
    </location>
</feature>
<sequence length="369" mass="38848">MASRLYRVRAISAALLVLVATGALAQTTPPPAVVVTPAEMTEVRESGGFTGRAAAQQRVDIRARVVGFLEAMNFQEGGKVKQGDVLYRIEDADYRAAVAAIEGSIQSAQAQLDLAKLEQSRKTELVQRQAVAQNELDVATAQVGQASGQLAQLQASLDQAKLQLSYTEITAPFDGIIGLSSVDVGALVGPDSGALTTLTKLDPIYVTFPVATATVLDYQRRMADGTATGLGAVHLTLPDGVAYDQTGTLDFIAPDVATGTDTILIRAEFPNPKGTLRDQALVNVTLEDKTPVSQLTVPQQAVQRDQMGAFVLVVDAQSKVELRRVETGLTDLGRVVISSGLKEGENVIVDGINKVRPGITVDAATGQAG</sequence>
<evidence type="ECO:0000259" key="5">
    <source>
        <dbReference type="Pfam" id="PF25917"/>
    </source>
</evidence>
<proteinExistence type="inferred from homology"/>
<dbReference type="NCBIfam" id="TIGR01730">
    <property type="entry name" value="RND_mfp"/>
    <property type="match status" value="1"/>
</dbReference>
<dbReference type="Proteomes" id="UP000249185">
    <property type="component" value="Unassembled WGS sequence"/>
</dbReference>
<dbReference type="EMBL" id="QFPW01000012">
    <property type="protein sequence ID" value="PZQ48419.1"/>
    <property type="molecule type" value="Genomic_DNA"/>
</dbReference>
<evidence type="ECO:0000313" key="9">
    <source>
        <dbReference type="Proteomes" id="UP000249185"/>
    </source>
</evidence>
<dbReference type="GO" id="GO:0030313">
    <property type="term" value="C:cell envelope"/>
    <property type="evidence" value="ECO:0007669"/>
    <property type="project" value="UniProtKB-SubCell"/>
</dbReference>
<keyword evidence="3" id="KW-0732">Signal</keyword>
<evidence type="ECO:0000256" key="1">
    <source>
        <dbReference type="ARBA" id="ARBA00004196"/>
    </source>
</evidence>
<name>A0A2W5N7X7_RHOSU</name>
<dbReference type="GO" id="GO:0005886">
    <property type="term" value="C:plasma membrane"/>
    <property type="evidence" value="ECO:0007669"/>
    <property type="project" value="TreeGrafter"/>
</dbReference>
<dbReference type="Pfam" id="PF25917">
    <property type="entry name" value="BSH_RND"/>
    <property type="match status" value="1"/>
</dbReference>
<evidence type="ECO:0000259" key="6">
    <source>
        <dbReference type="Pfam" id="PF25944"/>
    </source>
</evidence>
<reference evidence="8 9" key="1">
    <citation type="submission" date="2017-08" db="EMBL/GenBank/DDBJ databases">
        <title>Infants hospitalized years apart are colonized by the same room-sourced microbial strains.</title>
        <authorList>
            <person name="Brooks B."/>
            <person name="Olm M.R."/>
            <person name="Firek B.A."/>
            <person name="Baker R."/>
            <person name="Thomas B.C."/>
            <person name="Morowitz M.J."/>
            <person name="Banfield J.F."/>
        </authorList>
    </citation>
    <scope>NUCLEOTIDE SEQUENCE [LARGE SCALE GENOMIC DNA]</scope>
    <source>
        <strain evidence="8">S2_005_002_R2_34</strain>
    </source>
</reference>
<dbReference type="GO" id="GO:0022857">
    <property type="term" value="F:transmembrane transporter activity"/>
    <property type="evidence" value="ECO:0007669"/>
    <property type="project" value="InterPro"/>
</dbReference>
<evidence type="ECO:0000259" key="7">
    <source>
        <dbReference type="Pfam" id="PF25967"/>
    </source>
</evidence>
<dbReference type="Pfam" id="PF25967">
    <property type="entry name" value="RND-MFP_C"/>
    <property type="match status" value="1"/>
</dbReference>
<comment type="subcellular location">
    <subcellularLocation>
        <location evidence="1">Cell envelope</location>
    </subcellularLocation>
</comment>
<dbReference type="Gene3D" id="2.40.30.170">
    <property type="match status" value="1"/>
</dbReference>
<dbReference type="PANTHER" id="PTHR30158">
    <property type="entry name" value="ACRA/E-RELATED COMPONENT OF DRUG EFFLUX TRANSPORTER"/>
    <property type="match status" value="1"/>
</dbReference>
<evidence type="ECO:0000313" key="8">
    <source>
        <dbReference type="EMBL" id="PZQ48419.1"/>
    </source>
</evidence>
<comment type="similarity">
    <text evidence="2">Belongs to the membrane fusion protein (MFP) (TC 8.A.1) family.</text>
</comment>
<comment type="caution">
    <text evidence="8">The sequence shown here is derived from an EMBL/GenBank/DDBJ whole genome shotgun (WGS) entry which is preliminary data.</text>
</comment>